<reference evidence="3 4" key="1">
    <citation type="journal article" date="2012" name="Genome Biol.">
        <title>The genome of the polar eukaryotic microalga coccomyxa subellipsoidea reveals traits of cold adaptation.</title>
        <authorList>
            <person name="Blanc G."/>
            <person name="Agarkova I."/>
            <person name="Grimwood J."/>
            <person name="Kuo A."/>
            <person name="Brueggeman A."/>
            <person name="Dunigan D."/>
            <person name="Gurnon J."/>
            <person name="Ladunga I."/>
            <person name="Lindquist E."/>
            <person name="Lucas S."/>
            <person name="Pangilinan J."/>
            <person name="Proschold T."/>
            <person name="Salamov A."/>
            <person name="Schmutz J."/>
            <person name="Weeks D."/>
            <person name="Yamada T."/>
            <person name="Claverie J.M."/>
            <person name="Grigoriev I."/>
            <person name="Van Etten J."/>
            <person name="Lomsadze A."/>
            <person name="Borodovsky M."/>
        </authorList>
    </citation>
    <scope>NUCLEOTIDE SEQUENCE [LARGE SCALE GENOMIC DNA]</scope>
    <source>
        <strain evidence="3 4">C-169</strain>
    </source>
</reference>
<evidence type="ECO:0000313" key="3">
    <source>
        <dbReference type="EMBL" id="EIE22166.1"/>
    </source>
</evidence>
<dbReference type="InterPro" id="IPR029962">
    <property type="entry name" value="TBL"/>
</dbReference>
<dbReference type="OrthoDB" id="1932925at2759"/>
<keyword evidence="1" id="KW-0732">Signal</keyword>
<dbReference type="EMBL" id="AGSI01000010">
    <property type="protein sequence ID" value="EIE22166.1"/>
    <property type="molecule type" value="Genomic_DNA"/>
</dbReference>
<dbReference type="GeneID" id="17040152"/>
<dbReference type="GO" id="GO:0016413">
    <property type="term" value="F:O-acetyltransferase activity"/>
    <property type="evidence" value="ECO:0007669"/>
    <property type="project" value="InterPro"/>
</dbReference>
<dbReference type="RefSeq" id="XP_005646710.1">
    <property type="nucleotide sequence ID" value="XM_005646653.1"/>
</dbReference>
<dbReference type="InterPro" id="IPR057106">
    <property type="entry name" value="NXPE4_C"/>
</dbReference>
<feature type="domain" description="NXPE C-terminal" evidence="2">
    <location>
        <begin position="119"/>
        <end position="159"/>
    </location>
</feature>
<sequence length="425" mass="48662">MRCRKAAGGMNECRPELLLFSLAAAVALLQTAWTQPTLETEYITPVPPPSHEHRHHCNGFSQLEPLKGEWVDHHDPNHTGMTAGKPCPSFIDDFDCLHNYKTDAYYEELGRREYRKVFKPHDCSLHQFNPEHFEQCLTGRRIIVIGDSTMRQMFQSLACLMTPRIVDGFFVDWDKANLTHTSIPFEKEYTVRDEPQINIFKQNVGNFSLTNGASVHIRSFGIFNISLWDDVFAEFWPLTDKDVIIVEFGAWYPRFNSFQMAIPWTRYVNDVQELFSQRLVNYPSLVLWRAYGPTHFGGPTGTYTGAHAPLYSYLLCPALSEHLPDLPGQMTCEAAAYGEYYYDTHIMRWLQQCGAPCAHVHMLPVFHLSLPQHNSHHGSFGRGTENRRIDCRHYCSNVIDVWNQVLYNKLCFGESSGAAMAPGNS</sequence>
<dbReference type="Proteomes" id="UP000007264">
    <property type="component" value="Unassembled WGS sequence"/>
</dbReference>
<proteinExistence type="predicted"/>
<organism evidence="3 4">
    <name type="scientific">Coccomyxa subellipsoidea (strain C-169)</name>
    <name type="common">Green microalga</name>
    <dbReference type="NCBI Taxonomy" id="574566"/>
    <lineage>
        <taxon>Eukaryota</taxon>
        <taxon>Viridiplantae</taxon>
        <taxon>Chlorophyta</taxon>
        <taxon>core chlorophytes</taxon>
        <taxon>Trebouxiophyceae</taxon>
        <taxon>Trebouxiophyceae incertae sedis</taxon>
        <taxon>Coccomyxaceae</taxon>
        <taxon>Coccomyxa</taxon>
        <taxon>Coccomyxa subellipsoidea</taxon>
    </lineage>
</organism>
<comment type="caution">
    <text evidence="3">The sequence shown here is derived from an EMBL/GenBank/DDBJ whole genome shotgun (WGS) entry which is preliminary data.</text>
</comment>
<name>I0YUU7_COCSC</name>
<feature type="signal peptide" evidence="1">
    <location>
        <begin position="1"/>
        <end position="34"/>
    </location>
</feature>
<dbReference type="AlphaFoldDB" id="I0YUU7"/>
<dbReference type="Pfam" id="PF24536">
    <property type="entry name" value="NXPE4_C"/>
    <property type="match status" value="1"/>
</dbReference>
<evidence type="ECO:0000313" key="4">
    <source>
        <dbReference type="Proteomes" id="UP000007264"/>
    </source>
</evidence>
<dbReference type="PANTHER" id="PTHR32285:SF48">
    <property type="entry name" value="PROTEIN TRICHOME BIREFRINGENCE-LIKE 19"/>
    <property type="match status" value="1"/>
</dbReference>
<dbReference type="PANTHER" id="PTHR32285">
    <property type="entry name" value="PROTEIN TRICHOME BIREFRINGENCE-LIKE 9-RELATED"/>
    <property type="match status" value="1"/>
</dbReference>
<accession>I0YUU7</accession>
<keyword evidence="4" id="KW-1185">Reference proteome</keyword>
<feature type="chain" id="PRO_5003637271" description="NXPE C-terminal domain-containing protein" evidence="1">
    <location>
        <begin position="35"/>
        <end position="425"/>
    </location>
</feature>
<gene>
    <name evidence="3" type="ORF">COCSUDRAFT_55863</name>
</gene>
<evidence type="ECO:0000259" key="2">
    <source>
        <dbReference type="Pfam" id="PF24536"/>
    </source>
</evidence>
<dbReference type="KEGG" id="csl:COCSUDRAFT_55863"/>
<evidence type="ECO:0000256" key="1">
    <source>
        <dbReference type="SAM" id="SignalP"/>
    </source>
</evidence>
<dbReference type="eggNOG" id="ENOG502QVJM">
    <property type="taxonomic scope" value="Eukaryota"/>
</dbReference>
<protein>
    <recommendedName>
        <fullName evidence="2">NXPE C-terminal domain-containing protein</fullName>
    </recommendedName>
</protein>